<organism evidence="1 2">
    <name type="scientific">Kalanchoe fedtschenkoi</name>
    <name type="common">Lavender scallops</name>
    <name type="synonym">South American air plant</name>
    <dbReference type="NCBI Taxonomy" id="63787"/>
    <lineage>
        <taxon>Eukaryota</taxon>
        <taxon>Viridiplantae</taxon>
        <taxon>Streptophyta</taxon>
        <taxon>Embryophyta</taxon>
        <taxon>Tracheophyta</taxon>
        <taxon>Spermatophyta</taxon>
        <taxon>Magnoliopsida</taxon>
        <taxon>eudicotyledons</taxon>
        <taxon>Gunneridae</taxon>
        <taxon>Pentapetalae</taxon>
        <taxon>Saxifragales</taxon>
        <taxon>Crassulaceae</taxon>
        <taxon>Kalanchoe</taxon>
    </lineage>
</organism>
<reference evidence="1" key="1">
    <citation type="submission" date="2021-01" db="UniProtKB">
        <authorList>
            <consortium name="EnsemblPlants"/>
        </authorList>
    </citation>
    <scope>IDENTIFICATION</scope>
</reference>
<accession>A0A7N0R9J9</accession>
<dbReference type="Proteomes" id="UP000594263">
    <property type="component" value="Unplaced"/>
</dbReference>
<evidence type="ECO:0000313" key="1">
    <source>
        <dbReference type="EnsemblPlants" id="Kaladp0003s0014.1.v1.1"/>
    </source>
</evidence>
<proteinExistence type="predicted"/>
<evidence type="ECO:0000313" key="2">
    <source>
        <dbReference type="Proteomes" id="UP000594263"/>
    </source>
</evidence>
<keyword evidence="2" id="KW-1185">Reference proteome</keyword>
<dbReference type="AlphaFoldDB" id="A0A7N0R9J9"/>
<dbReference type="EnsemblPlants" id="Kaladp0003s0014.1.v1.1">
    <property type="protein sequence ID" value="Kaladp0003s0014.1.v1.1"/>
    <property type="gene ID" value="Kaladp0003s0014.v1.1"/>
</dbReference>
<sequence>MPLESQSNLFNILSSAVTPLASHAVRQSHRSSLQSSSHAAAQFFRCVYFVLSNHALSGVCSPHSLASQESTAARLRHHHQSTTPFAFFSPLSIFYHTHSWLLKNVIHQRMLYKVSQWR</sequence>
<name>A0A7N0R9J9_KALFE</name>
<protein>
    <submittedName>
        <fullName evidence="1">Uncharacterized protein</fullName>
    </submittedName>
</protein>
<dbReference type="Gramene" id="Kaladp0003s0014.1.v1.1">
    <property type="protein sequence ID" value="Kaladp0003s0014.1.v1.1"/>
    <property type="gene ID" value="Kaladp0003s0014.v1.1"/>
</dbReference>